<sequence>MDSVATSASASAAARMCCTVLEPVLTNRVTLQNDSLYPTEKDAPWSQTCWLPATCFVRPSSPQDVAETIKAVKQTGSKFAIRGGGHNPNPGFSSSDDSGIVINLQGLKTLHLDADGVLQVGAGNKWGDVYSYLEERELTVIGGRHKDVGVSGYLLGGGMPAFPGLHGLGADQIKNVEIVLADTSTVSANEETNSDLWQALKGGGANFGIVTRFDIQTYPQIKTQYTVNVYDPSDYVNLMQAQAELQEAMEADPKIGTFTYVNPTFVAVGLFYAEWVEERPKAFDTFFNLKSLISAAVPTTNGTMRDLVLAIGTDFPVARRQYASQASKVDADFYIAIYEHYQQVIQKYPAAGNLSYSIQPATTATVDAGKERGGNILRLDRVPQSYIFSIPYFLSLVYRELTFISRVRIRC</sequence>
<name>A0ACC0CJI9_9PEZI</name>
<protein>
    <submittedName>
        <fullName evidence="1">6-hydroxy-D-nicotine oxidase</fullName>
    </submittedName>
</protein>
<proteinExistence type="predicted"/>
<evidence type="ECO:0000313" key="2">
    <source>
        <dbReference type="Proteomes" id="UP001497680"/>
    </source>
</evidence>
<keyword evidence="2" id="KW-1185">Reference proteome</keyword>
<evidence type="ECO:0000313" key="1">
    <source>
        <dbReference type="EMBL" id="KAI6080589.1"/>
    </source>
</evidence>
<dbReference type="Proteomes" id="UP001497680">
    <property type="component" value="Unassembled WGS sequence"/>
</dbReference>
<organism evidence="1 2">
    <name type="scientific">Hypoxylon rubiginosum</name>
    <dbReference type="NCBI Taxonomy" id="110542"/>
    <lineage>
        <taxon>Eukaryota</taxon>
        <taxon>Fungi</taxon>
        <taxon>Dikarya</taxon>
        <taxon>Ascomycota</taxon>
        <taxon>Pezizomycotina</taxon>
        <taxon>Sordariomycetes</taxon>
        <taxon>Xylariomycetidae</taxon>
        <taxon>Xylariales</taxon>
        <taxon>Hypoxylaceae</taxon>
        <taxon>Hypoxylon</taxon>
    </lineage>
</organism>
<comment type="caution">
    <text evidence="1">The sequence shown here is derived from an EMBL/GenBank/DDBJ whole genome shotgun (WGS) entry which is preliminary data.</text>
</comment>
<accession>A0ACC0CJI9</accession>
<reference evidence="1 2" key="1">
    <citation type="journal article" date="2022" name="New Phytol.">
        <title>Ecological generalism drives hyperdiversity of secondary metabolite gene clusters in xylarialean endophytes.</title>
        <authorList>
            <person name="Franco M.E.E."/>
            <person name="Wisecaver J.H."/>
            <person name="Arnold A.E."/>
            <person name="Ju Y.M."/>
            <person name="Slot J.C."/>
            <person name="Ahrendt S."/>
            <person name="Moore L.P."/>
            <person name="Eastman K.E."/>
            <person name="Scott K."/>
            <person name="Konkel Z."/>
            <person name="Mondo S.J."/>
            <person name="Kuo A."/>
            <person name="Hayes R.D."/>
            <person name="Haridas S."/>
            <person name="Andreopoulos B."/>
            <person name="Riley R."/>
            <person name="LaButti K."/>
            <person name="Pangilinan J."/>
            <person name="Lipzen A."/>
            <person name="Amirebrahimi M."/>
            <person name="Yan J."/>
            <person name="Adam C."/>
            <person name="Keymanesh K."/>
            <person name="Ng V."/>
            <person name="Louie K."/>
            <person name="Northen T."/>
            <person name="Drula E."/>
            <person name="Henrissat B."/>
            <person name="Hsieh H.M."/>
            <person name="Youens-Clark K."/>
            <person name="Lutzoni F."/>
            <person name="Miadlikowska J."/>
            <person name="Eastwood D.C."/>
            <person name="Hamelin R.C."/>
            <person name="Grigoriev I.V."/>
            <person name="U'Ren J.M."/>
        </authorList>
    </citation>
    <scope>NUCLEOTIDE SEQUENCE [LARGE SCALE GENOMIC DNA]</scope>
    <source>
        <strain evidence="1 2">ER1909</strain>
    </source>
</reference>
<gene>
    <name evidence="1" type="ORF">F4821DRAFT_251163</name>
</gene>
<dbReference type="EMBL" id="MU394433">
    <property type="protein sequence ID" value="KAI6080589.1"/>
    <property type="molecule type" value="Genomic_DNA"/>
</dbReference>